<protein>
    <submittedName>
        <fullName evidence="1">Uncharacterized protein</fullName>
    </submittedName>
</protein>
<dbReference type="EMBL" id="CP038231">
    <property type="protein sequence ID" value="QDH13060.1"/>
    <property type="molecule type" value="Genomic_DNA"/>
</dbReference>
<dbReference type="KEGG" id="swf:E3E12_01325"/>
<proteinExistence type="predicted"/>
<name>A0A4Y6U7T1_9PROT</name>
<evidence type="ECO:0000313" key="2">
    <source>
        <dbReference type="Proteomes" id="UP000318709"/>
    </source>
</evidence>
<dbReference type="AlphaFoldDB" id="A0A4Y6U7T1"/>
<reference evidence="1 2" key="1">
    <citation type="submission" date="2019-03" db="EMBL/GenBank/DDBJ databases">
        <title>The complete genome sequence of Swingsia_sp. F3b2 LMG30590(T).</title>
        <authorList>
            <person name="Chua K.-O."/>
            <person name="Chan K.-G."/>
            <person name="See-Too W.-S."/>
        </authorList>
    </citation>
    <scope>NUCLEOTIDE SEQUENCE [LARGE SCALE GENOMIC DNA]</scope>
    <source>
        <strain evidence="1 2">F3b2</strain>
    </source>
</reference>
<gene>
    <name evidence="1" type="ORF">E3E12_01325</name>
</gene>
<keyword evidence="2" id="KW-1185">Reference proteome</keyword>
<dbReference type="RefSeq" id="WP_141442704.1">
    <property type="nucleotide sequence ID" value="NZ_CP038231.1"/>
</dbReference>
<dbReference type="OrthoDB" id="7218549at2"/>
<evidence type="ECO:0000313" key="1">
    <source>
        <dbReference type="EMBL" id="QDH13060.1"/>
    </source>
</evidence>
<sequence length="155" mass="16911">MMAATMPEKPLKNTTAPQLAFPESALMLENAAQLAALAAFLENSPPATILLVSPPGAGRALGVPWWQALQELAGELFSMNGAARRHRFFWALDCADSPAFALQALQPERGPASDYAICRNLRAKLAEPWADRILPCPPPTLRVERYVTSRESTVR</sequence>
<accession>A0A4Y6U7T1</accession>
<dbReference type="Proteomes" id="UP000318709">
    <property type="component" value="Chromosome"/>
</dbReference>
<organism evidence="1 2">
    <name type="scientific">Formicincola oecophyllae</name>
    <dbReference type="NCBI Taxonomy" id="2558361"/>
    <lineage>
        <taxon>Bacteria</taxon>
        <taxon>Pseudomonadati</taxon>
        <taxon>Pseudomonadota</taxon>
        <taxon>Alphaproteobacteria</taxon>
        <taxon>Acetobacterales</taxon>
        <taxon>Acetobacteraceae</taxon>
        <taxon>Formicincola</taxon>
    </lineage>
</organism>